<dbReference type="AlphaFoldDB" id="A0AAD7BDA3"/>
<feature type="region of interest" description="Disordered" evidence="1">
    <location>
        <begin position="266"/>
        <end position="296"/>
    </location>
</feature>
<dbReference type="PANTHER" id="PTHR40465:SF1">
    <property type="entry name" value="DUF6534 DOMAIN-CONTAINING PROTEIN"/>
    <property type="match status" value="1"/>
</dbReference>
<evidence type="ECO:0000256" key="1">
    <source>
        <dbReference type="SAM" id="MobiDB-lite"/>
    </source>
</evidence>
<dbReference type="PROSITE" id="PS51257">
    <property type="entry name" value="PROKAR_LIPOPROTEIN"/>
    <property type="match status" value="1"/>
</dbReference>
<comment type="caution">
    <text evidence="4">The sequence shown here is derived from an EMBL/GenBank/DDBJ whole genome shotgun (WGS) entry which is preliminary data.</text>
</comment>
<feature type="transmembrane region" description="Helical" evidence="2">
    <location>
        <begin position="208"/>
        <end position="226"/>
    </location>
</feature>
<feature type="region of interest" description="Disordered" evidence="1">
    <location>
        <begin position="314"/>
        <end position="348"/>
    </location>
</feature>
<feature type="transmembrane region" description="Helical" evidence="2">
    <location>
        <begin position="232"/>
        <end position="251"/>
    </location>
</feature>
<protein>
    <recommendedName>
        <fullName evidence="3">DUF6534 domain-containing protein</fullName>
    </recommendedName>
</protein>
<accession>A0AAD7BDA3</accession>
<evidence type="ECO:0000313" key="4">
    <source>
        <dbReference type="EMBL" id="KAJ7617917.1"/>
    </source>
</evidence>
<dbReference type="InterPro" id="IPR045339">
    <property type="entry name" value="DUF6534"/>
</dbReference>
<keyword evidence="2" id="KW-0472">Membrane</keyword>
<keyword evidence="2" id="KW-1133">Transmembrane helix</keyword>
<feature type="compositionally biased region" description="Polar residues" evidence="1">
    <location>
        <begin position="266"/>
        <end position="280"/>
    </location>
</feature>
<organism evidence="4 5">
    <name type="scientific">Roridomyces roridus</name>
    <dbReference type="NCBI Taxonomy" id="1738132"/>
    <lineage>
        <taxon>Eukaryota</taxon>
        <taxon>Fungi</taxon>
        <taxon>Dikarya</taxon>
        <taxon>Basidiomycota</taxon>
        <taxon>Agaricomycotina</taxon>
        <taxon>Agaricomycetes</taxon>
        <taxon>Agaricomycetidae</taxon>
        <taxon>Agaricales</taxon>
        <taxon>Marasmiineae</taxon>
        <taxon>Mycenaceae</taxon>
        <taxon>Roridomyces</taxon>
    </lineage>
</organism>
<keyword evidence="5" id="KW-1185">Reference proteome</keyword>
<keyword evidence="2" id="KW-0812">Transmembrane</keyword>
<dbReference type="Proteomes" id="UP001221142">
    <property type="component" value="Unassembled WGS sequence"/>
</dbReference>
<gene>
    <name evidence="4" type="ORF">FB45DRAFT_216177</name>
</gene>
<proteinExistence type="predicted"/>
<reference evidence="4" key="1">
    <citation type="submission" date="2023-03" db="EMBL/GenBank/DDBJ databases">
        <title>Massive genome expansion in bonnet fungi (Mycena s.s.) driven by repeated elements and novel gene families across ecological guilds.</title>
        <authorList>
            <consortium name="Lawrence Berkeley National Laboratory"/>
            <person name="Harder C.B."/>
            <person name="Miyauchi S."/>
            <person name="Viragh M."/>
            <person name="Kuo A."/>
            <person name="Thoen E."/>
            <person name="Andreopoulos B."/>
            <person name="Lu D."/>
            <person name="Skrede I."/>
            <person name="Drula E."/>
            <person name="Henrissat B."/>
            <person name="Morin E."/>
            <person name="Kohler A."/>
            <person name="Barry K."/>
            <person name="LaButti K."/>
            <person name="Morin E."/>
            <person name="Salamov A."/>
            <person name="Lipzen A."/>
            <person name="Mereny Z."/>
            <person name="Hegedus B."/>
            <person name="Baldrian P."/>
            <person name="Stursova M."/>
            <person name="Weitz H."/>
            <person name="Taylor A."/>
            <person name="Grigoriev I.V."/>
            <person name="Nagy L.G."/>
            <person name="Martin F."/>
            <person name="Kauserud H."/>
        </authorList>
    </citation>
    <scope>NUCLEOTIDE SEQUENCE</scope>
    <source>
        <strain evidence="4">9284</strain>
    </source>
</reference>
<evidence type="ECO:0000259" key="3">
    <source>
        <dbReference type="Pfam" id="PF20152"/>
    </source>
</evidence>
<evidence type="ECO:0000313" key="5">
    <source>
        <dbReference type="Proteomes" id="UP001221142"/>
    </source>
</evidence>
<dbReference type="EMBL" id="JARKIF010000020">
    <property type="protein sequence ID" value="KAJ7617917.1"/>
    <property type="molecule type" value="Genomic_DNA"/>
</dbReference>
<feature type="transmembrane region" description="Helical" evidence="2">
    <location>
        <begin position="130"/>
        <end position="153"/>
    </location>
</feature>
<feature type="transmembrane region" description="Helical" evidence="2">
    <location>
        <begin position="22"/>
        <end position="44"/>
    </location>
</feature>
<name>A0AAD7BDA3_9AGAR</name>
<dbReference type="PANTHER" id="PTHR40465">
    <property type="entry name" value="CHROMOSOME 1, WHOLE GENOME SHOTGUN SEQUENCE"/>
    <property type="match status" value="1"/>
</dbReference>
<sequence length="348" mass="38744">MSTSARLTGEALRLCMQWLGPWLVGACVDLFLQGILSCQFVNYFTWYRDDKVGLRIFVAVLVGITILESIHAFAIAWIQSIVYFGDLDGAINAIYTAWWMAGTPMMVACIDIYVQSYFCYRLWAVSKRWYVVVPICVLFVFALIAMAVGTYFIHTADSAKINAWFAVHLSSVFAGDFLLTLSTAWFLIKSRKNAMSHTADLITSLIRLTFQTAAPAAICAMFNLVFSQKNPGGSGIISTAFNMALPKLYAISMMYTLNARRTISAQHSSHKGMTTTSNEISGGRSRATRRRGGNDMELGQIQVITQTETTQQIDVRDMFDPTAKNPRSQAVHVDTKKSDDDSSVQYSK</sequence>
<feature type="transmembrane region" description="Helical" evidence="2">
    <location>
        <begin position="56"/>
        <end position="78"/>
    </location>
</feature>
<evidence type="ECO:0000256" key="2">
    <source>
        <dbReference type="SAM" id="Phobius"/>
    </source>
</evidence>
<feature type="domain" description="DUF6534" evidence="3">
    <location>
        <begin position="174"/>
        <end position="261"/>
    </location>
</feature>
<feature type="transmembrane region" description="Helical" evidence="2">
    <location>
        <begin position="165"/>
        <end position="188"/>
    </location>
</feature>
<feature type="transmembrane region" description="Helical" evidence="2">
    <location>
        <begin position="98"/>
        <end position="118"/>
    </location>
</feature>
<dbReference type="Pfam" id="PF20152">
    <property type="entry name" value="DUF6534"/>
    <property type="match status" value="1"/>
</dbReference>